<evidence type="ECO:0000259" key="1">
    <source>
        <dbReference type="PROSITE" id="PS50004"/>
    </source>
</evidence>
<dbReference type="Gene3D" id="2.60.40.150">
    <property type="entry name" value="C2 domain"/>
    <property type="match status" value="1"/>
</dbReference>
<feature type="domain" description="C2" evidence="1">
    <location>
        <begin position="1"/>
        <end position="122"/>
    </location>
</feature>
<dbReference type="InterPro" id="IPR035892">
    <property type="entry name" value="C2_domain_sf"/>
</dbReference>
<keyword evidence="3" id="KW-1185">Reference proteome</keyword>
<dbReference type="GO" id="GO:0006952">
    <property type="term" value="P:defense response"/>
    <property type="evidence" value="ECO:0007669"/>
    <property type="project" value="InterPro"/>
</dbReference>
<dbReference type="PANTHER" id="PTHR32246:SF169">
    <property type="entry name" value="PROTEIN SRC2-LIKE"/>
    <property type="match status" value="1"/>
</dbReference>
<dbReference type="Pfam" id="PF00168">
    <property type="entry name" value="C2"/>
    <property type="match status" value="1"/>
</dbReference>
<evidence type="ECO:0000313" key="2">
    <source>
        <dbReference type="EMBL" id="KAK4272269.1"/>
    </source>
</evidence>
<reference evidence="2" key="1">
    <citation type="submission" date="2023-10" db="EMBL/GenBank/DDBJ databases">
        <title>Chromosome-level genome of the transformable northern wattle, Acacia crassicarpa.</title>
        <authorList>
            <person name="Massaro I."/>
            <person name="Sinha N.R."/>
            <person name="Poethig S."/>
            <person name="Leichty A.R."/>
        </authorList>
    </citation>
    <scope>NUCLEOTIDE SEQUENCE</scope>
    <source>
        <strain evidence="2">Acra3RX</strain>
        <tissue evidence="2">Leaf</tissue>
    </source>
</reference>
<name>A0AAE1KDP5_9FABA</name>
<accession>A0AAE1KDP5</accession>
<sequence length="308" mass="35184">MEPNSIELKIICCKDLRNFNFFQKLSIYALVYVHSIDPKRKLDEKQVQAQKTHMDKEGGENPEWNKEMKFCLSWVSLHDCDHLFLHFDFRHGGLIIGDKVIGEVRVPLKDLILEAADAPGVVRFVNYEVRNHEGKPNGIFNFSYRVIDKKRAETRVSSGNFEGKITGYPLLDPPLTDHYPPNESRIQTSTWEIQSVSSGDRISYPIVTLPSDPIDVGFNSPPSAPPLVSSPSAVDYHYHYSPMSPQYPPPPAGLFMPPPFPMHYPYPPPPPPHPHMEGAYRPHFYEPVRPEAHGWASHPNFQHPWSSR</sequence>
<dbReference type="CDD" id="cd04051">
    <property type="entry name" value="C2_SRC2_like"/>
    <property type="match status" value="1"/>
</dbReference>
<dbReference type="PROSITE" id="PS50004">
    <property type="entry name" value="C2"/>
    <property type="match status" value="1"/>
</dbReference>
<dbReference type="Proteomes" id="UP001293593">
    <property type="component" value="Unassembled WGS sequence"/>
</dbReference>
<dbReference type="SUPFAM" id="SSF49562">
    <property type="entry name" value="C2 domain (Calcium/lipid-binding domain, CaLB)"/>
    <property type="match status" value="1"/>
</dbReference>
<dbReference type="PANTHER" id="PTHR32246">
    <property type="entry name" value="INGRESSION PROTEIN FIC1"/>
    <property type="match status" value="1"/>
</dbReference>
<dbReference type="AlphaFoldDB" id="A0AAE1KDP5"/>
<dbReference type="EMBL" id="JAWXYG010000005">
    <property type="protein sequence ID" value="KAK4272269.1"/>
    <property type="molecule type" value="Genomic_DNA"/>
</dbReference>
<evidence type="ECO:0000313" key="3">
    <source>
        <dbReference type="Proteomes" id="UP001293593"/>
    </source>
</evidence>
<dbReference type="SMART" id="SM00239">
    <property type="entry name" value="C2"/>
    <property type="match status" value="1"/>
</dbReference>
<comment type="caution">
    <text evidence="2">The sequence shown here is derived from an EMBL/GenBank/DDBJ whole genome shotgun (WGS) entry which is preliminary data.</text>
</comment>
<gene>
    <name evidence="2" type="ORF">QN277_020851</name>
</gene>
<proteinExistence type="predicted"/>
<protein>
    <recommendedName>
        <fullName evidence="1">C2 domain-containing protein</fullName>
    </recommendedName>
</protein>
<dbReference type="InterPro" id="IPR000008">
    <property type="entry name" value="C2_dom"/>
</dbReference>
<organism evidence="2 3">
    <name type="scientific">Acacia crassicarpa</name>
    <name type="common">northern wattle</name>
    <dbReference type="NCBI Taxonomy" id="499986"/>
    <lineage>
        <taxon>Eukaryota</taxon>
        <taxon>Viridiplantae</taxon>
        <taxon>Streptophyta</taxon>
        <taxon>Embryophyta</taxon>
        <taxon>Tracheophyta</taxon>
        <taxon>Spermatophyta</taxon>
        <taxon>Magnoliopsida</taxon>
        <taxon>eudicotyledons</taxon>
        <taxon>Gunneridae</taxon>
        <taxon>Pentapetalae</taxon>
        <taxon>rosids</taxon>
        <taxon>fabids</taxon>
        <taxon>Fabales</taxon>
        <taxon>Fabaceae</taxon>
        <taxon>Caesalpinioideae</taxon>
        <taxon>mimosoid clade</taxon>
        <taxon>Acacieae</taxon>
        <taxon>Acacia</taxon>
    </lineage>
</organism>
<dbReference type="InterPro" id="IPR044750">
    <property type="entry name" value="C2_SRC2/BAP"/>
</dbReference>